<dbReference type="EMBL" id="KK784905">
    <property type="protein sequence ID" value="KDO64874.1"/>
    <property type="molecule type" value="Genomic_DNA"/>
</dbReference>
<dbReference type="AlphaFoldDB" id="A0A067FBU5"/>
<gene>
    <name evidence="2" type="ORF">CISIN_1g034459mg</name>
</gene>
<dbReference type="PaxDb" id="2711-XP_006493649.1"/>
<dbReference type="Proteomes" id="UP000027120">
    <property type="component" value="Unassembled WGS sequence"/>
</dbReference>
<accession>A0A067FBU5</accession>
<feature type="region of interest" description="Disordered" evidence="1">
    <location>
        <begin position="22"/>
        <end position="73"/>
    </location>
</feature>
<proteinExistence type="predicted"/>
<feature type="compositionally biased region" description="Polar residues" evidence="1">
    <location>
        <begin position="49"/>
        <end position="70"/>
    </location>
</feature>
<feature type="compositionally biased region" description="Basic and acidic residues" evidence="1">
    <location>
        <begin position="39"/>
        <end position="48"/>
    </location>
</feature>
<dbReference type="PANTHER" id="PTHR33641:SF16">
    <property type="entry name" value="AVR9_CF-9 RAPIDLY ELICITED PROTEIN"/>
    <property type="match status" value="1"/>
</dbReference>
<evidence type="ECO:0000313" key="2">
    <source>
        <dbReference type="EMBL" id="KDO64874.1"/>
    </source>
</evidence>
<evidence type="ECO:0000313" key="3">
    <source>
        <dbReference type="Proteomes" id="UP000027120"/>
    </source>
</evidence>
<evidence type="ECO:0000256" key="1">
    <source>
        <dbReference type="SAM" id="MobiDB-lite"/>
    </source>
</evidence>
<dbReference type="PANTHER" id="PTHR33641">
    <property type="entry name" value="OS06G0133500 PROTEIN"/>
    <property type="match status" value="1"/>
</dbReference>
<protein>
    <submittedName>
        <fullName evidence="2">Uncharacterized protein</fullName>
    </submittedName>
</protein>
<keyword evidence="3" id="KW-1185">Reference proteome</keyword>
<reference evidence="2 3" key="1">
    <citation type="submission" date="2014-04" db="EMBL/GenBank/DDBJ databases">
        <authorList>
            <consortium name="International Citrus Genome Consortium"/>
            <person name="Gmitter F."/>
            <person name="Chen C."/>
            <person name="Farmerie W."/>
            <person name="Harkins T."/>
            <person name="Desany B."/>
            <person name="Mohiuddin M."/>
            <person name="Kodira C."/>
            <person name="Borodovsky M."/>
            <person name="Lomsadze A."/>
            <person name="Burns P."/>
            <person name="Jenkins J."/>
            <person name="Prochnik S."/>
            <person name="Shu S."/>
            <person name="Chapman J."/>
            <person name="Pitluck S."/>
            <person name="Schmutz J."/>
            <person name="Rokhsar D."/>
        </authorList>
    </citation>
    <scope>NUCLEOTIDE SEQUENCE</scope>
</reference>
<name>A0A067FBU5_CITSI</name>
<sequence>MMSIFSSFDAFFPESYGQKLKLSKPKDSGNNNNNVVNDRIMKKNEDGGRSTSTPRKPTPNDANMMTQQKQTKTKLPRFALELDGVNCFETIVPY</sequence>
<dbReference type="eggNOG" id="ENOG502SE4Y">
    <property type="taxonomic scope" value="Eukaryota"/>
</dbReference>
<organism evidence="2 3">
    <name type="scientific">Citrus sinensis</name>
    <name type="common">Sweet orange</name>
    <name type="synonym">Citrus aurantium var. sinensis</name>
    <dbReference type="NCBI Taxonomy" id="2711"/>
    <lineage>
        <taxon>Eukaryota</taxon>
        <taxon>Viridiplantae</taxon>
        <taxon>Streptophyta</taxon>
        <taxon>Embryophyta</taxon>
        <taxon>Tracheophyta</taxon>
        <taxon>Spermatophyta</taxon>
        <taxon>Magnoliopsida</taxon>
        <taxon>eudicotyledons</taxon>
        <taxon>Gunneridae</taxon>
        <taxon>Pentapetalae</taxon>
        <taxon>rosids</taxon>
        <taxon>malvids</taxon>
        <taxon>Sapindales</taxon>
        <taxon>Rutaceae</taxon>
        <taxon>Aurantioideae</taxon>
        <taxon>Citrus</taxon>
    </lineage>
</organism>